<evidence type="ECO:0000256" key="1">
    <source>
        <dbReference type="ARBA" id="ARBA00022729"/>
    </source>
</evidence>
<reference evidence="5" key="1">
    <citation type="submission" date="2021-06" db="EMBL/GenBank/DDBJ databases">
        <authorList>
            <person name="Hodson N. C."/>
            <person name="Mongue J. A."/>
            <person name="Jaron S. K."/>
        </authorList>
    </citation>
    <scope>NUCLEOTIDE SEQUENCE</scope>
</reference>
<dbReference type="PROSITE" id="PS50958">
    <property type="entry name" value="SMB_2"/>
    <property type="match status" value="1"/>
</dbReference>
<dbReference type="OrthoDB" id="98591at2759"/>
<keyword evidence="1" id="KW-0732">Signal</keyword>
<dbReference type="FunFam" id="2.20.100.10:FF:000026">
    <property type="entry name" value="Spondin 1"/>
    <property type="match status" value="1"/>
</dbReference>
<dbReference type="PANTHER" id="PTHR20920:SF5">
    <property type="entry name" value="SMB DOMAIN-CONTAINING PROTEIN"/>
    <property type="match status" value="1"/>
</dbReference>
<dbReference type="PROSITE" id="PS50092">
    <property type="entry name" value="TSP1"/>
    <property type="match status" value="1"/>
</dbReference>
<keyword evidence="2" id="KW-1015">Disulfide bond</keyword>
<keyword evidence="3" id="KW-0325">Glycoprotein</keyword>
<evidence type="ECO:0000256" key="2">
    <source>
        <dbReference type="ARBA" id="ARBA00023157"/>
    </source>
</evidence>
<gene>
    <name evidence="5" type="ORF">AFUS01_LOCUS39939</name>
</gene>
<dbReference type="Proteomes" id="UP000708208">
    <property type="component" value="Unassembled WGS sequence"/>
</dbReference>
<dbReference type="Pfam" id="PF01033">
    <property type="entry name" value="Somatomedin_B"/>
    <property type="match status" value="1"/>
</dbReference>
<name>A0A8J2PHB9_9HEXA</name>
<dbReference type="SMART" id="SM00209">
    <property type="entry name" value="TSP1"/>
    <property type="match status" value="1"/>
</dbReference>
<dbReference type="InterPro" id="IPR000884">
    <property type="entry name" value="TSP1_rpt"/>
</dbReference>
<dbReference type="AlphaFoldDB" id="A0A8J2PHB9"/>
<dbReference type="InterPro" id="IPR044004">
    <property type="entry name" value="TSP1_spondin_dom"/>
</dbReference>
<feature type="domain" description="SMB" evidence="4">
    <location>
        <begin position="109"/>
        <end position="160"/>
    </location>
</feature>
<dbReference type="PROSITE" id="PS00524">
    <property type="entry name" value="SMB_1"/>
    <property type="match status" value="1"/>
</dbReference>
<evidence type="ECO:0000313" key="5">
    <source>
        <dbReference type="EMBL" id="CAG7830113.1"/>
    </source>
</evidence>
<evidence type="ECO:0000256" key="3">
    <source>
        <dbReference type="ARBA" id="ARBA00023180"/>
    </source>
</evidence>
<sequence length="311" mass="35091">MELPLWKLHMYIYCRIISETLLPGTQHRTSQGSVTPRDTTNPVFYPARSSQSSNMLWHRLSFFRHFLCILPVLVTIFISVNGQGDDLANEITRNTPGSCATAGICCPGRDSSCVVQKANPNAIIEDLDDIPCYCDHACLNIGDCCGDFKSACGVRDCEISSWGSWSICDKDCGLGSMTRTRDVLVEPQNGGKPCPSLVQRRGCRGTRCQKIQSRVLVEGVDREEEHLETRVVIRRGQDVAIILPVEFSAKRKLNESSDITRNLRLRYPKNPAKEKSKPYCVEFEVIRSTRACKQLERFMTLREGLYPYDDD</sequence>
<organism evidence="5 6">
    <name type="scientific">Allacma fusca</name>
    <dbReference type="NCBI Taxonomy" id="39272"/>
    <lineage>
        <taxon>Eukaryota</taxon>
        <taxon>Metazoa</taxon>
        <taxon>Ecdysozoa</taxon>
        <taxon>Arthropoda</taxon>
        <taxon>Hexapoda</taxon>
        <taxon>Collembola</taxon>
        <taxon>Symphypleona</taxon>
        <taxon>Sminthuridae</taxon>
        <taxon>Allacma</taxon>
    </lineage>
</organism>
<evidence type="ECO:0000259" key="4">
    <source>
        <dbReference type="PROSITE" id="PS50958"/>
    </source>
</evidence>
<dbReference type="InterPro" id="IPR001212">
    <property type="entry name" value="Somatomedin_B_dom"/>
</dbReference>
<proteinExistence type="predicted"/>
<evidence type="ECO:0000313" key="6">
    <source>
        <dbReference type="Proteomes" id="UP000708208"/>
    </source>
</evidence>
<dbReference type="InterPro" id="IPR039942">
    <property type="entry name" value="SBSPO"/>
</dbReference>
<keyword evidence="6" id="KW-1185">Reference proteome</keyword>
<comment type="caution">
    <text evidence="5">The sequence shown here is derived from an EMBL/GenBank/DDBJ whole genome shotgun (WGS) entry which is preliminary data.</text>
</comment>
<protein>
    <recommendedName>
        <fullName evidence="4">SMB domain-containing protein</fullName>
    </recommendedName>
</protein>
<accession>A0A8J2PHB9</accession>
<dbReference type="EMBL" id="CAJVCH010554364">
    <property type="protein sequence ID" value="CAG7830113.1"/>
    <property type="molecule type" value="Genomic_DNA"/>
</dbReference>
<dbReference type="PANTHER" id="PTHR20920">
    <property type="entry name" value="RPE-SPONDIN"/>
    <property type="match status" value="1"/>
</dbReference>
<dbReference type="Pfam" id="PF19028">
    <property type="entry name" value="TSP1_spondin"/>
    <property type="match status" value="1"/>
</dbReference>